<dbReference type="InterPro" id="IPR000212">
    <property type="entry name" value="DNA_helicase_UvrD/REP"/>
</dbReference>
<dbReference type="InterPro" id="IPR014016">
    <property type="entry name" value="UvrD-like_ATP-bd"/>
</dbReference>
<dbReference type="InterPro" id="IPR011604">
    <property type="entry name" value="PDDEXK-like_dom_sf"/>
</dbReference>
<keyword evidence="4 14" id="KW-0378">Hydrolase</keyword>
<dbReference type="Pfam" id="PF13361">
    <property type="entry name" value="UvrD_C"/>
    <property type="match status" value="2"/>
</dbReference>
<keyword evidence="18" id="KW-1185">Reference proteome</keyword>
<evidence type="ECO:0000256" key="1">
    <source>
        <dbReference type="ARBA" id="ARBA00022722"/>
    </source>
</evidence>
<evidence type="ECO:0000256" key="2">
    <source>
        <dbReference type="ARBA" id="ARBA00022741"/>
    </source>
</evidence>
<dbReference type="GO" id="GO:0003677">
    <property type="term" value="F:DNA binding"/>
    <property type="evidence" value="ECO:0007669"/>
    <property type="project" value="UniProtKB-KW"/>
</dbReference>
<dbReference type="PATRIC" id="fig|28892.9.peg.1403"/>
<evidence type="ECO:0000256" key="10">
    <source>
        <dbReference type="ARBA" id="ARBA00023235"/>
    </source>
</evidence>
<dbReference type="AlphaFoldDB" id="J1AQK4"/>
<evidence type="ECO:0000256" key="7">
    <source>
        <dbReference type="ARBA" id="ARBA00022840"/>
    </source>
</evidence>
<evidence type="ECO:0000256" key="8">
    <source>
        <dbReference type="ARBA" id="ARBA00023125"/>
    </source>
</evidence>
<dbReference type="InterPro" id="IPR014017">
    <property type="entry name" value="DNA_helicase_UvrD-like_C"/>
</dbReference>
<organism evidence="17 18">
    <name type="scientific">Methanofollis liminatans DSM 4140</name>
    <dbReference type="NCBI Taxonomy" id="28892"/>
    <lineage>
        <taxon>Archaea</taxon>
        <taxon>Methanobacteriati</taxon>
        <taxon>Methanobacteriota</taxon>
        <taxon>Stenosarchaea group</taxon>
        <taxon>Methanomicrobia</taxon>
        <taxon>Methanomicrobiales</taxon>
        <taxon>Methanomicrobiaceae</taxon>
        <taxon>Methanofollis</taxon>
    </lineage>
</organism>
<dbReference type="InterPro" id="IPR038726">
    <property type="entry name" value="PDDEXK_AddAB-type"/>
</dbReference>
<keyword evidence="3" id="KW-0227">DNA damage</keyword>
<dbReference type="Pfam" id="PF12705">
    <property type="entry name" value="PDDEXK_1"/>
    <property type="match status" value="1"/>
</dbReference>
<dbReference type="RefSeq" id="WP_004038950.1">
    <property type="nucleotide sequence ID" value="NZ_CM001555.1"/>
</dbReference>
<dbReference type="Gene3D" id="1.10.486.10">
    <property type="entry name" value="PCRA, domain 4"/>
    <property type="match status" value="1"/>
</dbReference>
<dbReference type="Gene3D" id="3.40.50.300">
    <property type="entry name" value="P-loop containing nucleotide triphosphate hydrolases"/>
    <property type="match status" value="3"/>
</dbReference>
<gene>
    <name evidence="17" type="ORF">Metli_1302</name>
</gene>
<dbReference type="GO" id="GO:0000725">
    <property type="term" value="P:recombinational repair"/>
    <property type="evidence" value="ECO:0007669"/>
    <property type="project" value="TreeGrafter"/>
</dbReference>
<keyword evidence="5 14" id="KW-0347">Helicase</keyword>
<evidence type="ECO:0000256" key="4">
    <source>
        <dbReference type="ARBA" id="ARBA00022801"/>
    </source>
</evidence>
<evidence type="ECO:0000256" key="6">
    <source>
        <dbReference type="ARBA" id="ARBA00022839"/>
    </source>
</evidence>
<name>J1AQK4_9EURY</name>
<evidence type="ECO:0000313" key="18">
    <source>
        <dbReference type="Proteomes" id="UP000005095"/>
    </source>
</evidence>
<dbReference type="EMBL" id="CM001555">
    <property type="protein sequence ID" value="EJG07258.1"/>
    <property type="molecule type" value="Genomic_DNA"/>
</dbReference>
<dbReference type="Gene3D" id="3.90.320.10">
    <property type="match status" value="1"/>
</dbReference>
<keyword evidence="7 14" id="KW-0067">ATP-binding</keyword>
<dbReference type="EC" id="5.6.2.4" evidence="12"/>
<feature type="binding site" evidence="14">
    <location>
        <begin position="22"/>
        <end position="29"/>
    </location>
    <ligand>
        <name>ATP</name>
        <dbReference type="ChEBI" id="CHEBI:30616"/>
    </ligand>
</feature>
<evidence type="ECO:0000256" key="14">
    <source>
        <dbReference type="PROSITE-ProRule" id="PRU00560"/>
    </source>
</evidence>
<keyword evidence="2 14" id="KW-0547">Nucleotide-binding</keyword>
<dbReference type="SUPFAM" id="SSF52980">
    <property type="entry name" value="Restriction endonuclease-like"/>
    <property type="match status" value="1"/>
</dbReference>
<evidence type="ECO:0000259" key="16">
    <source>
        <dbReference type="PROSITE" id="PS51217"/>
    </source>
</evidence>
<dbReference type="GO" id="GO:0004527">
    <property type="term" value="F:exonuclease activity"/>
    <property type="evidence" value="ECO:0007669"/>
    <property type="project" value="UniProtKB-KW"/>
</dbReference>
<protein>
    <recommendedName>
        <fullName evidence="12">DNA 3'-5' helicase</fullName>
        <ecNumber evidence="12">5.6.2.4</ecNumber>
    </recommendedName>
</protein>
<comment type="catalytic activity">
    <reaction evidence="11">
        <text>Couples ATP hydrolysis with the unwinding of duplex DNA by translocating in the 3'-5' direction.</text>
        <dbReference type="EC" id="5.6.2.4"/>
    </reaction>
</comment>
<evidence type="ECO:0000256" key="3">
    <source>
        <dbReference type="ARBA" id="ARBA00022763"/>
    </source>
</evidence>
<proteinExistence type="predicted"/>
<evidence type="ECO:0000256" key="5">
    <source>
        <dbReference type="ARBA" id="ARBA00022806"/>
    </source>
</evidence>
<dbReference type="PROSITE" id="PS51198">
    <property type="entry name" value="UVRD_HELICASE_ATP_BIND"/>
    <property type="match status" value="1"/>
</dbReference>
<keyword evidence="6" id="KW-0269">Exonuclease</keyword>
<evidence type="ECO:0000256" key="13">
    <source>
        <dbReference type="ARBA" id="ARBA00048988"/>
    </source>
</evidence>
<dbReference type="GO" id="GO:0043138">
    <property type="term" value="F:3'-5' DNA helicase activity"/>
    <property type="evidence" value="ECO:0007669"/>
    <property type="project" value="UniProtKB-EC"/>
</dbReference>
<comment type="catalytic activity">
    <reaction evidence="13">
        <text>ATP + H2O = ADP + phosphate + H(+)</text>
        <dbReference type="Rhea" id="RHEA:13065"/>
        <dbReference type="ChEBI" id="CHEBI:15377"/>
        <dbReference type="ChEBI" id="CHEBI:15378"/>
        <dbReference type="ChEBI" id="CHEBI:30616"/>
        <dbReference type="ChEBI" id="CHEBI:43474"/>
        <dbReference type="ChEBI" id="CHEBI:456216"/>
        <dbReference type="EC" id="5.6.2.4"/>
    </reaction>
</comment>
<dbReference type="InterPro" id="IPR027417">
    <property type="entry name" value="P-loop_NTPase"/>
</dbReference>
<evidence type="ECO:0000256" key="11">
    <source>
        <dbReference type="ARBA" id="ARBA00034617"/>
    </source>
</evidence>
<dbReference type="GO" id="GO:0033202">
    <property type="term" value="C:DNA helicase complex"/>
    <property type="evidence" value="ECO:0007669"/>
    <property type="project" value="TreeGrafter"/>
</dbReference>
<dbReference type="STRING" id="28892.Metli_1302"/>
<dbReference type="PROSITE" id="PS51217">
    <property type="entry name" value="UVRD_HELICASE_CTER"/>
    <property type="match status" value="1"/>
</dbReference>
<evidence type="ECO:0000256" key="12">
    <source>
        <dbReference type="ARBA" id="ARBA00034808"/>
    </source>
</evidence>
<dbReference type="InterPro" id="IPR011335">
    <property type="entry name" value="Restrct_endonuc-II-like"/>
</dbReference>
<dbReference type="OrthoDB" id="203178at2157"/>
<keyword evidence="9" id="KW-0234">DNA repair</keyword>
<dbReference type="SUPFAM" id="SSF52540">
    <property type="entry name" value="P-loop containing nucleoside triphosphate hydrolases"/>
    <property type="match status" value="1"/>
</dbReference>
<keyword evidence="1" id="KW-0540">Nuclease</keyword>
<dbReference type="Proteomes" id="UP000005095">
    <property type="component" value="Chromosome"/>
</dbReference>
<dbReference type="Pfam" id="PF00580">
    <property type="entry name" value="UvrD-helicase"/>
    <property type="match status" value="1"/>
</dbReference>
<dbReference type="Gene3D" id="3.30.160.800">
    <property type="match status" value="1"/>
</dbReference>
<feature type="domain" description="UvrD-like helicase ATP-binding" evidence="15">
    <location>
        <begin position="1"/>
        <end position="442"/>
    </location>
</feature>
<accession>J1AQK4</accession>
<dbReference type="HOGENOM" id="CLU_001114_1_3_2"/>
<dbReference type="CDD" id="cd17932">
    <property type="entry name" value="DEXQc_UvrD"/>
    <property type="match status" value="1"/>
</dbReference>
<dbReference type="GO" id="GO:0005829">
    <property type="term" value="C:cytosol"/>
    <property type="evidence" value="ECO:0007669"/>
    <property type="project" value="TreeGrafter"/>
</dbReference>
<evidence type="ECO:0000259" key="15">
    <source>
        <dbReference type="PROSITE" id="PS51198"/>
    </source>
</evidence>
<keyword evidence="10" id="KW-0413">Isomerase</keyword>
<dbReference type="GO" id="GO:0005524">
    <property type="term" value="F:ATP binding"/>
    <property type="evidence" value="ECO:0007669"/>
    <property type="project" value="UniProtKB-UniRule"/>
</dbReference>
<dbReference type="PANTHER" id="PTHR11070">
    <property type="entry name" value="UVRD / RECB / PCRA DNA HELICASE FAMILY MEMBER"/>
    <property type="match status" value="1"/>
</dbReference>
<sequence>MALTPRQAEAALAHDQSICVTAGAGTGKTHVLVTKYVDLLRRGGCGVGNILALTYTDNAATQMKKRIGNALREEEGETWEKVRDDFLRANISTFHAFCTGCLREFPLEAGVDPGFAVLDEREAGRIRDEAVEGLVYGEPPEAYREAVVRTLRALGPEGLKECLLRLYAKRETAGALFAALREDEGKVLDAWDARIRAGQDEAYREFREDARCQALTRTLRDLAARYPGDADSAMEYLRAVGPLLPARDTAGVVAVAEVNARFKRGFGRKEKWQAEDLALVRATFDEFKTVIESYAATCALALDRADPFTRTTLAFFSDLGTVFSAFLKRCTAEKRRRHALDFSDLIHFTHRLFTDHPALVAEHVRGRYRYVLVDEFQDTDPVQTTILREILGDLVEEEEHLFIVGDPKQSIYLFRDADVTLFKRAREEIGNEVSLDVNFRSTPQVVGFVNAVFSVLMAGASRPWEFGYDPLTAHREDEGSVELLLAPAGEDAAAARRNEAAMVARKVREVVGRLTVYPEGERPRPAEYGDVMILLERRINLPACEKALSECGIPYHVHSGLGFYARQEVYDLFNLLSYLDNGLDDVALYGVLRSPYFGIPDADLFRMAGPLPSPLPLRDRLRRYAGEYPASALAAASSLLETWAALARRVPVPLLLRRVLEDSGIYAVYGGMPDGKQCLANVEKFVGMARAAGNASLAAFVAEVKRAIEEEEREGEAHLDPAATDAVGIMTVHAAKGLEFPVVVVPGLAEKPKAETAKIAIGDGLLMGVKIPDPARGFEACETPVFTLLKEEQARKLRAERLRLFYVAATRARDHLVLAGVRPEEFGTPLPDAPTRMDWLCQAVGLSEEAVGAGGVEVGGVALRVATAIPEVEAAEERACPPPETLPVSTPAAVAVAEEERPLSVSEIERYLACPKEYERVYRLGQREQALRPMEKATNWGLLLHEVLRGREPVAVCARYGVGDPGVIAECARVYGRFITSPIMKGALCDRCEVPFRARVGGVTFKGAIDRLVRTADGTWVLIDYKTGRVRGDAVLAKVAEYAMQMVVYRQAAEQILGQPVRAYLYFTALDRFVPVEVDEGMVLSRTVRAVEWIREGCFSFPACEGCGREGECPALSEVMGSGHNPYY</sequence>
<reference evidence="17 18" key="1">
    <citation type="submission" date="2011-08" db="EMBL/GenBank/DDBJ databases">
        <title>The complete genome of Methanofollis liminatans DSM 4140.</title>
        <authorList>
            <consortium name="US DOE Joint Genome Institute (JGI-PGF)"/>
            <person name="Lucas S."/>
            <person name="Han J."/>
            <person name="Lapidus A."/>
            <person name="Bruce D."/>
            <person name="Goodwin L."/>
            <person name="Pitluck S."/>
            <person name="Peters L."/>
            <person name="Kyrpides N."/>
            <person name="Mavromatis K."/>
            <person name="Ivanova N."/>
            <person name="Mikhailova N."/>
            <person name="Lu M."/>
            <person name="Detter J.C."/>
            <person name="Tapia R."/>
            <person name="Han C."/>
            <person name="Land M."/>
            <person name="Hauser L."/>
            <person name="Markowitz V."/>
            <person name="Cheng J.-F."/>
            <person name="Hugenholtz P."/>
            <person name="Woyke T."/>
            <person name="Wu D."/>
            <person name="Spring S."/>
            <person name="Schuler E."/>
            <person name="Brambilla E."/>
            <person name="Klenk H.-P."/>
            <person name="Eisen J.A."/>
        </authorList>
    </citation>
    <scope>NUCLEOTIDE SEQUENCE [LARGE SCALE GENOMIC DNA]</scope>
    <source>
        <strain evidence="17 18">DSM 4140</strain>
    </source>
</reference>
<evidence type="ECO:0000256" key="9">
    <source>
        <dbReference type="ARBA" id="ARBA00023204"/>
    </source>
</evidence>
<feature type="domain" description="UvrD-like helicase C-terminal" evidence="16">
    <location>
        <begin position="450"/>
        <end position="737"/>
    </location>
</feature>
<keyword evidence="8" id="KW-0238">DNA-binding</keyword>
<evidence type="ECO:0000313" key="17">
    <source>
        <dbReference type="EMBL" id="EJG07258.1"/>
    </source>
</evidence>
<dbReference type="PANTHER" id="PTHR11070:SF48">
    <property type="entry name" value="ATP-DEPENDENT HELICASE_NUCLEASE SUBUNIT A"/>
    <property type="match status" value="1"/>
</dbReference>